<evidence type="ECO:0000313" key="2">
    <source>
        <dbReference type="Proteomes" id="UP000198762"/>
    </source>
</evidence>
<dbReference type="EMBL" id="FOHZ01000004">
    <property type="protein sequence ID" value="SET05768.1"/>
    <property type="molecule type" value="Genomic_DNA"/>
</dbReference>
<dbReference type="RefSeq" id="WP_091849379.1">
    <property type="nucleotide sequence ID" value="NZ_FOHZ01000004.1"/>
</dbReference>
<proteinExistence type="predicted"/>
<dbReference type="NCBIfam" id="NF040692">
    <property type="entry name" value="recomb_assoc"/>
    <property type="match status" value="1"/>
</dbReference>
<dbReference type="AlphaFoldDB" id="A0A1I0BFV7"/>
<reference evidence="2" key="1">
    <citation type="submission" date="2016-10" db="EMBL/GenBank/DDBJ databases">
        <authorList>
            <person name="Varghese N."/>
            <person name="Submissions S."/>
        </authorList>
    </citation>
    <scope>NUCLEOTIDE SEQUENCE [LARGE SCALE GENOMIC DNA]</scope>
    <source>
        <strain evidence="2">CGMCC 1.6489</strain>
    </source>
</reference>
<evidence type="ECO:0000313" key="1">
    <source>
        <dbReference type="EMBL" id="SET05768.1"/>
    </source>
</evidence>
<sequence length="212" mass="23707">MSEPKEVYEAVLGQLKSSRSRKSLEAIQAVCKEHYESGAVDFKVATIAKLGASRGVPSSQTIRNKTGAAYRAVIEAWQALGNKKKKAIKAQTTPSGEYDWVDEVSNKTHHYLILDLISKVRKLRAENKRFASIKKLEIDYRADTEDTPESRLPRLLNHEIDALKDAISEESLKVKGWTKTDRGSIKDHTGKIIFRNGFVDGIEKLLSLDIGP</sequence>
<dbReference type="InterPro" id="IPR048061">
    <property type="entry name" value="GmtX-like"/>
</dbReference>
<accession>A0A1I0BFV7</accession>
<gene>
    <name evidence="1" type="ORF">SAMN04487962_1042</name>
</gene>
<dbReference type="OrthoDB" id="6629240at2"/>
<dbReference type="STRING" id="430453.SAMN04487962_1042"/>
<protein>
    <submittedName>
        <fullName evidence="1">Uncharacterized protein</fullName>
    </submittedName>
</protein>
<dbReference type="Proteomes" id="UP000198762">
    <property type="component" value="Unassembled WGS sequence"/>
</dbReference>
<name>A0A1I0BFV7_9GAMM</name>
<organism evidence="1 2">
    <name type="scientific">Marinobacter segnicrescens</name>
    <dbReference type="NCBI Taxonomy" id="430453"/>
    <lineage>
        <taxon>Bacteria</taxon>
        <taxon>Pseudomonadati</taxon>
        <taxon>Pseudomonadota</taxon>
        <taxon>Gammaproteobacteria</taxon>
        <taxon>Pseudomonadales</taxon>
        <taxon>Marinobacteraceae</taxon>
        <taxon>Marinobacter</taxon>
    </lineage>
</organism>
<keyword evidence="2" id="KW-1185">Reference proteome</keyword>